<dbReference type="InterPro" id="IPR005320">
    <property type="entry name" value="Peptidase_S51"/>
</dbReference>
<keyword evidence="3" id="KW-0378">Hydrolase</keyword>
<proteinExistence type="inferred from homology"/>
<dbReference type="GO" id="GO:0006508">
    <property type="term" value="P:proteolysis"/>
    <property type="evidence" value="ECO:0007669"/>
    <property type="project" value="UniProtKB-KW"/>
</dbReference>
<evidence type="ECO:0000256" key="3">
    <source>
        <dbReference type="ARBA" id="ARBA00022801"/>
    </source>
</evidence>
<dbReference type="Pfam" id="PF03575">
    <property type="entry name" value="Peptidase_S51"/>
    <property type="match status" value="1"/>
</dbReference>
<organism evidence="5 6">
    <name type="scientific">Candidatus Blautia stercorigallinarum</name>
    <dbReference type="NCBI Taxonomy" id="2838501"/>
    <lineage>
        <taxon>Bacteria</taxon>
        <taxon>Bacillati</taxon>
        <taxon>Bacillota</taxon>
        <taxon>Clostridia</taxon>
        <taxon>Lachnospirales</taxon>
        <taxon>Lachnospiraceae</taxon>
        <taxon>Blautia</taxon>
    </lineage>
</organism>
<reference evidence="5" key="1">
    <citation type="journal article" date="2021" name="PeerJ">
        <title>Extensive microbial diversity within the chicken gut microbiome revealed by metagenomics and culture.</title>
        <authorList>
            <person name="Gilroy R."/>
            <person name="Ravi A."/>
            <person name="Getino M."/>
            <person name="Pursley I."/>
            <person name="Horton D.L."/>
            <person name="Alikhan N.F."/>
            <person name="Baker D."/>
            <person name="Gharbi K."/>
            <person name="Hall N."/>
            <person name="Watson M."/>
            <person name="Adriaenssens E.M."/>
            <person name="Foster-Nyarko E."/>
            <person name="Jarju S."/>
            <person name="Secka A."/>
            <person name="Antonio M."/>
            <person name="Oren A."/>
            <person name="Chaudhuri R.R."/>
            <person name="La Ragione R."/>
            <person name="Hildebrand F."/>
            <person name="Pallen M.J."/>
        </authorList>
    </citation>
    <scope>NUCLEOTIDE SEQUENCE</scope>
    <source>
        <strain evidence="5">CHK195-9823</strain>
    </source>
</reference>
<keyword evidence="5" id="KW-0315">Glutamine amidotransferase</keyword>
<sequence>MRTLFLTSSGLNEKTTPLFWECVGKEPIDTKAILVPSAAVENDGAREGIIVCMERLMNMGISVNNILLYDLTLLLSDGYKRTYSSYVRDIPAQLRLMNALELAQYDVIAFCGGNARTLLDEVNRTGLSEPLKQAIEKGLVYLGISAGSMIAAGNFADSLGYLANPLIPHAEKGSPCGEISKEGLIELADGQTILIKGECQEIIC</sequence>
<comment type="similarity">
    <text evidence="1">Belongs to the peptidase S51 family.</text>
</comment>
<comment type="caution">
    <text evidence="5">The sequence shown here is derived from an EMBL/GenBank/DDBJ whole genome shotgun (WGS) entry which is preliminary data.</text>
</comment>
<keyword evidence="4" id="KW-0720">Serine protease</keyword>
<reference evidence="5" key="2">
    <citation type="submission" date="2021-04" db="EMBL/GenBank/DDBJ databases">
        <authorList>
            <person name="Gilroy R."/>
        </authorList>
    </citation>
    <scope>NUCLEOTIDE SEQUENCE</scope>
    <source>
        <strain evidence="5">CHK195-9823</strain>
    </source>
</reference>
<name>A0A9D1PFN1_9FIRM</name>
<evidence type="ECO:0000313" key="5">
    <source>
        <dbReference type="EMBL" id="HIV39850.1"/>
    </source>
</evidence>
<dbReference type="InterPro" id="IPR029062">
    <property type="entry name" value="Class_I_gatase-like"/>
</dbReference>
<dbReference type="SUPFAM" id="SSF52317">
    <property type="entry name" value="Class I glutamine amidotransferase-like"/>
    <property type="match status" value="1"/>
</dbReference>
<dbReference type="Proteomes" id="UP000886814">
    <property type="component" value="Unassembled WGS sequence"/>
</dbReference>
<evidence type="ECO:0000256" key="4">
    <source>
        <dbReference type="ARBA" id="ARBA00022825"/>
    </source>
</evidence>
<dbReference type="GO" id="GO:0008236">
    <property type="term" value="F:serine-type peptidase activity"/>
    <property type="evidence" value="ECO:0007669"/>
    <property type="project" value="UniProtKB-KW"/>
</dbReference>
<dbReference type="AlphaFoldDB" id="A0A9D1PFN1"/>
<dbReference type="EMBL" id="DXIQ01000090">
    <property type="protein sequence ID" value="HIV39850.1"/>
    <property type="molecule type" value="Genomic_DNA"/>
</dbReference>
<gene>
    <name evidence="5" type="ORF">H9747_12805</name>
</gene>
<evidence type="ECO:0000313" key="6">
    <source>
        <dbReference type="Proteomes" id="UP000886814"/>
    </source>
</evidence>
<keyword evidence="2" id="KW-0645">Protease</keyword>
<protein>
    <submittedName>
        <fullName evidence="5">Type 1 glutamine amidotransferase-like domain-containing protein</fullName>
    </submittedName>
</protein>
<dbReference type="Gene3D" id="3.40.50.880">
    <property type="match status" value="1"/>
</dbReference>
<accession>A0A9D1PFN1</accession>
<evidence type="ECO:0000256" key="2">
    <source>
        <dbReference type="ARBA" id="ARBA00022670"/>
    </source>
</evidence>
<evidence type="ECO:0000256" key="1">
    <source>
        <dbReference type="ARBA" id="ARBA00006534"/>
    </source>
</evidence>